<dbReference type="Gene3D" id="6.10.250.690">
    <property type="match status" value="1"/>
</dbReference>
<evidence type="ECO:0000256" key="2">
    <source>
        <dbReference type="ARBA" id="ARBA00023012"/>
    </source>
</evidence>
<evidence type="ECO:0000259" key="9">
    <source>
        <dbReference type="PROSITE" id="PS51755"/>
    </source>
</evidence>
<keyword evidence="1 6" id="KW-0597">Phosphoprotein</keyword>
<evidence type="ECO:0000256" key="5">
    <source>
        <dbReference type="ARBA" id="ARBA00023163"/>
    </source>
</evidence>
<dbReference type="InterPro" id="IPR001867">
    <property type="entry name" value="OmpR/PhoB-type_DNA-bd"/>
</dbReference>
<sequence length="241" mass="26456">MHVLLVEDDETVGRFIVEQLQQAGHECTWKVDGVSGLAAARSDSFDVIVVDRMLPGTDGLTLLATLRNAGLTTPVLVLSALGEVSDRVEGLQSGADDYLVKPFSIDELLARLDVLFRRVASESSAAQTELTVADLRIDLLSREVTRAGQPISVQPREFKLLEYLMRHAGQIVTRAMLLEHVWGYHFDPQTNVIDVHISRLRQKIDKGFPEPLLETVRGAGYRLGDAPVDAQPGTSTDSVSQ</sequence>
<feature type="domain" description="OmpR/PhoB-type" evidence="9">
    <location>
        <begin position="127"/>
        <end position="225"/>
    </location>
</feature>
<dbReference type="InterPro" id="IPR036388">
    <property type="entry name" value="WH-like_DNA-bd_sf"/>
</dbReference>
<feature type="domain" description="Response regulatory" evidence="8">
    <location>
        <begin position="2"/>
        <end position="116"/>
    </location>
</feature>
<dbReference type="CDD" id="cd00383">
    <property type="entry name" value="trans_reg_C"/>
    <property type="match status" value="1"/>
</dbReference>
<dbReference type="PANTHER" id="PTHR48111">
    <property type="entry name" value="REGULATOR OF RPOS"/>
    <property type="match status" value="1"/>
</dbReference>
<evidence type="ECO:0000313" key="10">
    <source>
        <dbReference type="EMBL" id="GHD28134.1"/>
    </source>
</evidence>
<evidence type="ECO:0000256" key="1">
    <source>
        <dbReference type="ARBA" id="ARBA00022553"/>
    </source>
</evidence>
<dbReference type="EMBL" id="BMYM01000001">
    <property type="protein sequence ID" value="GHD28134.1"/>
    <property type="molecule type" value="Genomic_DNA"/>
</dbReference>
<evidence type="ECO:0000256" key="6">
    <source>
        <dbReference type="PROSITE-ProRule" id="PRU00169"/>
    </source>
</evidence>
<keyword evidence="2" id="KW-0902">Two-component regulatory system</keyword>
<reference evidence="10" key="1">
    <citation type="journal article" date="2014" name="Int. J. Syst. Evol. Microbiol.">
        <title>Complete genome sequence of Corynebacterium casei LMG S-19264T (=DSM 44701T), isolated from a smear-ripened cheese.</title>
        <authorList>
            <consortium name="US DOE Joint Genome Institute (JGI-PGF)"/>
            <person name="Walter F."/>
            <person name="Albersmeier A."/>
            <person name="Kalinowski J."/>
            <person name="Ruckert C."/>
        </authorList>
    </citation>
    <scope>NUCLEOTIDE SEQUENCE</scope>
    <source>
        <strain evidence="10">KCTC 23430</strain>
    </source>
</reference>
<dbReference type="GO" id="GO:0000156">
    <property type="term" value="F:phosphorelay response regulator activity"/>
    <property type="evidence" value="ECO:0007669"/>
    <property type="project" value="TreeGrafter"/>
</dbReference>
<feature type="modified residue" description="4-aspartylphosphate" evidence="6">
    <location>
        <position position="51"/>
    </location>
</feature>
<dbReference type="PROSITE" id="PS51755">
    <property type="entry name" value="OMPR_PHOB"/>
    <property type="match status" value="1"/>
</dbReference>
<keyword evidence="5" id="KW-0804">Transcription</keyword>
<dbReference type="SMART" id="SM00862">
    <property type="entry name" value="Trans_reg_C"/>
    <property type="match status" value="1"/>
</dbReference>
<proteinExistence type="predicted"/>
<name>A0A918XF74_9GAMM</name>
<dbReference type="InterPro" id="IPR001789">
    <property type="entry name" value="Sig_transdc_resp-reg_receiver"/>
</dbReference>
<dbReference type="PANTHER" id="PTHR48111:SF76">
    <property type="entry name" value="TWO-COMPONENT RESPONSE REGULATOR"/>
    <property type="match status" value="1"/>
</dbReference>
<evidence type="ECO:0000256" key="3">
    <source>
        <dbReference type="ARBA" id="ARBA00023015"/>
    </source>
</evidence>
<dbReference type="Proteomes" id="UP000644693">
    <property type="component" value="Unassembled WGS sequence"/>
</dbReference>
<dbReference type="Gene3D" id="3.40.50.2300">
    <property type="match status" value="1"/>
</dbReference>
<evidence type="ECO:0000256" key="4">
    <source>
        <dbReference type="ARBA" id="ARBA00023125"/>
    </source>
</evidence>
<feature type="DNA-binding region" description="OmpR/PhoB-type" evidence="7">
    <location>
        <begin position="127"/>
        <end position="225"/>
    </location>
</feature>
<dbReference type="InterPro" id="IPR039420">
    <property type="entry name" value="WalR-like"/>
</dbReference>
<dbReference type="SMART" id="SM00448">
    <property type="entry name" value="REC"/>
    <property type="match status" value="1"/>
</dbReference>
<organism evidence="10 11">
    <name type="scientific">Parahalioglobus pacificus</name>
    <dbReference type="NCBI Taxonomy" id="930806"/>
    <lineage>
        <taxon>Bacteria</taxon>
        <taxon>Pseudomonadati</taxon>
        <taxon>Pseudomonadota</taxon>
        <taxon>Gammaproteobacteria</taxon>
        <taxon>Cellvibrionales</taxon>
        <taxon>Halieaceae</taxon>
        <taxon>Parahalioglobus</taxon>
    </lineage>
</organism>
<dbReference type="GO" id="GO:0005829">
    <property type="term" value="C:cytosol"/>
    <property type="evidence" value="ECO:0007669"/>
    <property type="project" value="TreeGrafter"/>
</dbReference>
<accession>A0A918XF74</accession>
<evidence type="ECO:0000256" key="7">
    <source>
        <dbReference type="PROSITE-ProRule" id="PRU01091"/>
    </source>
</evidence>
<keyword evidence="11" id="KW-1185">Reference proteome</keyword>
<protein>
    <submittedName>
        <fullName evidence="10">DNA-binding response regulator</fullName>
    </submittedName>
</protein>
<dbReference type="RefSeq" id="WP_189475205.1">
    <property type="nucleotide sequence ID" value="NZ_BMYM01000001.1"/>
</dbReference>
<comment type="caution">
    <text evidence="10">The sequence shown here is derived from an EMBL/GenBank/DDBJ whole genome shotgun (WGS) entry which is preliminary data.</text>
</comment>
<reference evidence="10" key="2">
    <citation type="submission" date="2020-09" db="EMBL/GenBank/DDBJ databases">
        <authorList>
            <person name="Sun Q."/>
            <person name="Kim S."/>
        </authorList>
    </citation>
    <scope>NUCLEOTIDE SEQUENCE</scope>
    <source>
        <strain evidence="10">KCTC 23430</strain>
    </source>
</reference>
<dbReference type="GO" id="GO:0006355">
    <property type="term" value="P:regulation of DNA-templated transcription"/>
    <property type="evidence" value="ECO:0007669"/>
    <property type="project" value="InterPro"/>
</dbReference>
<dbReference type="InterPro" id="IPR011006">
    <property type="entry name" value="CheY-like_superfamily"/>
</dbReference>
<gene>
    <name evidence="10" type="ORF">GCM10007053_07210</name>
</gene>
<evidence type="ECO:0000313" key="11">
    <source>
        <dbReference type="Proteomes" id="UP000644693"/>
    </source>
</evidence>
<dbReference type="GO" id="GO:0000976">
    <property type="term" value="F:transcription cis-regulatory region binding"/>
    <property type="evidence" value="ECO:0007669"/>
    <property type="project" value="TreeGrafter"/>
</dbReference>
<dbReference type="Gene3D" id="1.10.10.10">
    <property type="entry name" value="Winged helix-like DNA-binding domain superfamily/Winged helix DNA-binding domain"/>
    <property type="match status" value="1"/>
</dbReference>
<evidence type="ECO:0000259" key="8">
    <source>
        <dbReference type="PROSITE" id="PS50110"/>
    </source>
</evidence>
<dbReference type="GO" id="GO:0032993">
    <property type="term" value="C:protein-DNA complex"/>
    <property type="evidence" value="ECO:0007669"/>
    <property type="project" value="TreeGrafter"/>
</dbReference>
<keyword evidence="4 7" id="KW-0238">DNA-binding</keyword>
<dbReference type="AlphaFoldDB" id="A0A918XF74"/>
<keyword evidence="3" id="KW-0805">Transcription regulation</keyword>
<dbReference type="PROSITE" id="PS50110">
    <property type="entry name" value="RESPONSE_REGULATORY"/>
    <property type="match status" value="1"/>
</dbReference>
<dbReference type="Pfam" id="PF00072">
    <property type="entry name" value="Response_reg"/>
    <property type="match status" value="1"/>
</dbReference>
<dbReference type="SUPFAM" id="SSF52172">
    <property type="entry name" value="CheY-like"/>
    <property type="match status" value="1"/>
</dbReference>
<dbReference type="Pfam" id="PF00486">
    <property type="entry name" value="Trans_reg_C"/>
    <property type="match status" value="1"/>
</dbReference>
<dbReference type="FunFam" id="1.10.10.10:FF:000005">
    <property type="entry name" value="Two-component system response regulator"/>
    <property type="match status" value="1"/>
</dbReference>